<reference evidence="2 3" key="1">
    <citation type="journal article" date="2014" name="BMC Genomics">
        <title>Comparison of environmental and isolate Sulfobacillus genomes reveals diverse carbon, sulfur, nitrogen, and hydrogen metabolisms.</title>
        <authorList>
            <person name="Justice N.B."/>
            <person name="Norman A."/>
            <person name="Brown C.T."/>
            <person name="Singh A."/>
            <person name="Thomas B.C."/>
            <person name="Banfield J.F."/>
        </authorList>
    </citation>
    <scope>NUCLEOTIDE SEQUENCE [LARGE SCALE GENOMIC DNA]</scope>
    <source>
        <strain evidence="2">AMDSBA4</strain>
    </source>
</reference>
<name>A0A2T2XEM6_9FIRM</name>
<gene>
    <name evidence="2" type="ORF">C7B46_11745</name>
</gene>
<protein>
    <recommendedName>
        <fullName evidence="1">DUF1540 domain-containing protein</fullName>
    </recommendedName>
</protein>
<proteinExistence type="predicted"/>
<feature type="domain" description="DUF1540" evidence="1">
    <location>
        <begin position="10"/>
        <end position="58"/>
    </location>
</feature>
<comment type="caution">
    <text evidence="2">The sequence shown here is derived from an EMBL/GenBank/DDBJ whole genome shotgun (WGS) entry which is preliminary data.</text>
</comment>
<evidence type="ECO:0000313" key="3">
    <source>
        <dbReference type="Proteomes" id="UP000242972"/>
    </source>
</evidence>
<dbReference type="Pfam" id="PF07561">
    <property type="entry name" value="DUF1540"/>
    <property type="match status" value="1"/>
</dbReference>
<accession>A0A2T2XEM6</accession>
<evidence type="ECO:0000313" key="2">
    <source>
        <dbReference type="EMBL" id="PSR32927.1"/>
    </source>
</evidence>
<sequence>MGCLMANQVIRCSVSYCRYNERGERCSLDHISVQPQMALDSGQAAALGEAHETSCGSYDPK</sequence>
<evidence type="ECO:0000259" key="1">
    <source>
        <dbReference type="Pfam" id="PF07561"/>
    </source>
</evidence>
<dbReference type="InterPro" id="IPR011437">
    <property type="entry name" value="DUF1540"/>
</dbReference>
<organism evidence="2 3">
    <name type="scientific">Sulfobacillus benefaciens</name>
    <dbReference type="NCBI Taxonomy" id="453960"/>
    <lineage>
        <taxon>Bacteria</taxon>
        <taxon>Bacillati</taxon>
        <taxon>Bacillota</taxon>
        <taxon>Clostridia</taxon>
        <taxon>Eubacteriales</taxon>
        <taxon>Clostridiales Family XVII. Incertae Sedis</taxon>
        <taxon>Sulfobacillus</taxon>
    </lineage>
</organism>
<dbReference type="Proteomes" id="UP000242972">
    <property type="component" value="Unassembled WGS sequence"/>
</dbReference>
<dbReference type="AlphaFoldDB" id="A0A2T2XEM6"/>
<dbReference type="EMBL" id="PXYW01000029">
    <property type="protein sequence ID" value="PSR32927.1"/>
    <property type="molecule type" value="Genomic_DNA"/>
</dbReference>